<organism evidence="2 3">
    <name type="scientific">Steinernema glaseri</name>
    <dbReference type="NCBI Taxonomy" id="37863"/>
    <lineage>
        <taxon>Eukaryota</taxon>
        <taxon>Metazoa</taxon>
        <taxon>Ecdysozoa</taxon>
        <taxon>Nematoda</taxon>
        <taxon>Chromadorea</taxon>
        <taxon>Rhabditida</taxon>
        <taxon>Tylenchina</taxon>
        <taxon>Panagrolaimomorpha</taxon>
        <taxon>Strongyloidoidea</taxon>
        <taxon>Steinernematidae</taxon>
        <taxon>Steinernema</taxon>
    </lineage>
</organism>
<keyword evidence="2" id="KW-1185">Reference proteome</keyword>
<evidence type="ECO:0000313" key="3">
    <source>
        <dbReference type="WBParaSite" id="L893_g31272.t1"/>
    </source>
</evidence>
<accession>A0A1I7ZZB7</accession>
<sequence>MCRTTVLFCLVAVALSLSNAEETKSVAKRQTYYWYYYICGTYPYQWTSYYPCNYYNPQPQPQPQPTYWHDRSGYPLADGDGAAVAGAVAGHDRSGCRLADGDRAAVAGAVAGESLRALVVDTRP</sequence>
<proteinExistence type="predicted"/>
<evidence type="ECO:0000256" key="1">
    <source>
        <dbReference type="SAM" id="SignalP"/>
    </source>
</evidence>
<reference evidence="3" key="1">
    <citation type="submission" date="2016-11" db="UniProtKB">
        <authorList>
            <consortium name="WormBaseParasite"/>
        </authorList>
    </citation>
    <scope>IDENTIFICATION</scope>
</reference>
<feature type="chain" id="PRO_5009314076" evidence="1">
    <location>
        <begin position="21"/>
        <end position="124"/>
    </location>
</feature>
<evidence type="ECO:0000313" key="2">
    <source>
        <dbReference type="Proteomes" id="UP000095287"/>
    </source>
</evidence>
<feature type="signal peptide" evidence="1">
    <location>
        <begin position="1"/>
        <end position="20"/>
    </location>
</feature>
<keyword evidence="1" id="KW-0732">Signal</keyword>
<protein>
    <submittedName>
        <fullName evidence="3">Secreted protein</fullName>
    </submittedName>
</protein>
<dbReference type="Proteomes" id="UP000095287">
    <property type="component" value="Unplaced"/>
</dbReference>
<dbReference type="AlphaFoldDB" id="A0A1I7ZZB7"/>
<name>A0A1I7ZZB7_9BILA</name>
<dbReference type="WBParaSite" id="L893_g31272.t1">
    <property type="protein sequence ID" value="L893_g31272.t1"/>
    <property type="gene ID" value="L893_g31272"/>
</dbReference>